<feature type="transmembrane region" description="Helical" evidence="1">
    <location>
        <begin position="321"/>
        <end position="343"/>
    </location>
</feature>
<keyword evidence="1" id="KW-1133">Transmembrane helix</keyword>
<dbReference type="RefSeq" id="WP_090506316.1">
    <property type="nucleotide sequence ID" value="NZ_FNWL01000001.1"/>
</dbReference>
<feature type="transmembrane region" description="Helical" evidence="1">
    <location>
        <begin position="297"/>
        <end position="315"/>
    </location>
</feature>
<name>A0A1H6FRK6_9EURY</name>
<dbReference type="EMBL" id="FNWL01000001">
    <property type="protein sequence ID" value="SEH13536.1"/>
    <property type="molecule type" value="Genomic_DNA"/>
</dbReference>
<evidence type="ECO:0000313" key="3">
    <source>
        <dbReference type="EMBL" id="SEH13536.1"/>
    </source>
</evidence>
<evidence type="ECO:0000259" key="2">
    <source>
        <dbReference type="PROSITE" id="PS50850"/>
    </source>
</evidence>
<gene>
    <name evidence="3" type="ORF">SAMN04487967_1435</name>
</gene>
<protein>
    <submittedName>
        <fullName evidence="3">Nitrate/nitrite transporter NarK</fullName>
    </submittedName>
</protein>
<feature type="transmembrane region" description="Helical" evidence="1">
    <location>
        <begin position="268"/>
        <end position="285"/>
    </location>
</feature>
<dbReference type="Gene3D" id="1.20.1250.20">
    <property type="entry name" value="MFS general substrate transporter like domains"/>
    <property type="match status" value="2"/>
</dbReference>
<feature type="transmembrane region" description="Helical" evidence="1">
    <location>
        <begin position="65"/>
        <end position="85"/>
    </location>
</feature>
<dbReference type="InterPro" id="IPR020846">
    <property type="entry name" value="MFS_dom"/>
</dbReference>
<feature type="transmembrane region" description="Helical" evidence="1">
    <location>
        <begin position="230"/>
        <end position="248"/>
    </location>
</feature>
<dbReference type="GO" id="GO:0005886">
    <property type="term" value="C:plasma membrane"/>
    <property type="evidence" value="ECO:0007669"/>
    <property type="project" value="TreeGrafter"/>
</dbReference>
<dbReference type="Proteomes" id="UP000199112">
    <property type="component" value="Unassembled WGS sequence"/>
</dbReference>
<keyword evidence="4" id="KW-1185">Reference proteome</keyword>
<evidence type="ECO:0000313" key="4">
    <source>
        <dbReference type="Proteomes" id="UP000199112"/>
    </source>
</evidence>
<feature type="transmembrane region" description="Helical" evidence="1">
    <location>
        <begin position="355"/>
        <end position="373"/>
    </location>
</feature>
<dbReference type="InterPro" id="IPR011701">
    <property type="entry name" value="MFS"/>
</dbReference>
<accession>A0A1H6FRK6</accession>
<sequence>MTEPTSGYLSAVSRSVRDLLAGRRGTVLIAIAGGWFLTMGVRMIYPVMVPYLQSAYDLDLTTAGLLLTVLFMAYAIGQLPGGVLADRIGERLILTSSMLISAITLVLVITAGSAIVLFVATALFGFGAALYAVGRYTILPQLYPEQIGAANGLTASSQDAGQSVLPPLAGIIAAGLVWQLGFGFAVPLFLAMAAVLWVVTPKRSADDADDAEALSLSGLRYIASILRQPAIVYPTTILVLGLFVWQAFTGFYPTYLVQEKGLSQPLSSGLFGLFFALGILIKPLSGGAYDRIGARRSLLFLTTGPIAAFLALPFFDSFWVLIVVTAFISTLLGFTTVTEPFLLEHLPEDIRGTGFGILRTIGFSIGALGPVFFGAAADNGFFDEAFMALAAFAGAIMLLALRIPAE</sequence>
<feature type="transmembrane region" description="Helical" evidence="1">
    <location>
        <begin position="105"/>
        <end position="133"/>
    </location>
</feature>
<dbReference type="PANTHER" id="PTHR43129">
    <property type="entry name" value="FOSMIDOMYCIN RESISTANCE PROTEIN"/>
    <property type="match status" value="1"/>
</dbReference>
<feature type="domain" description="Major facilitator superfamily (MFS) profile" evidence="2">
    <location>
        <begin position="26"/>
        <end position="406"/>
    </location>
</feature>
<keyword evidence="1" id="KW-0812">Transmembrane</keyword>
<feature type="transmembrane region" description="Helical" evidence="1">
    <location>
        <begin position="27"/>
        <end position="45"/>
    </location>
</feature>
<dbReference type="Pfam" id="PF07690">
    <property type="entry name" value="MFS_1"/>
    <property type="match status" value="1"/>
</dbReference>
<dbReference type="GO" id="GO:0022857">
    <property type="term" value="F:transmembrane transporter activity"/>
    <property type="evidence" value="ECO:0007669"/>
    <property type="project" value="InterPro"/>
</dbReference>
<proteinExistence type="predicted"/>
<organism evidence="3 4">
    <name type="scientific">Natronorubrum sediminis</name>
    <dbReference type="NCBI Taxonomy" id="640943"/>
    <lineage>
        <taxon>Archaea</taxon>
        <taxon>Methanobacteriati</taxon>
        <taxon>Methanobacteriota</taxon>
        <taxon>Stenosarchaea group</taxon>
        <taxon>Halobacteria</taxon>
        <taxon>Halobacteriales</taxon>
        <taxon>Natrialbaceae</taxon>
        <taxon>Natronorubrum</taxon>
    </lineage>
</organism>
<reference evidence="4" key="1">
    <citation type="submission" date="2016-10" db="EMBL/GenBank/DDBJ databases">
        <authorList>
            <person name="Varghese N."/>
            <person name="Submissions S."/>
        </authorList>
    </citation>
    <scope>NUCLEOTIDE SEQUENCE [LARGE SCALE GENOMIC DNA]</scope>
    <source>
        <strain evidence="4">CGMCC 1.8981</strain>
    </source>
</reference>
<dbReference type="InterPro" id="IPR036259">
    <property type="entry name" value="MFS_trans_sf"/>
</dbReference>
<dbReference type="PANTHER" id="PTHR43129:SF1">
    <property type="entry name" value="FOSMIDOMYCIN RESISTANCE PROTEIN"/>
    <property type="match status" value="1"/>
</dbReference>
<feature type="transmembrane region" description="Helical" evidence="1">
    <location>
        <begin position="385"/>
        <end position="403"/>
    </location>
</feature>
<evidence type="ECO:0000256" key="1">
    <source>
        <dbReference type="SAM" id="Phobius"/>
    </source>
</evidence>
<dbReference type="PROSITE" id="PS50850">
    <property type="entry name" value="MFS"/>
    <property type="match status" value="1"/>
</dbReference>
<keyword evidence="1" id="KW-0472">Membrane</keyword>
<feature type="transmembrane region" description="Helical" evidence="1">
    <location>
        <begin position="176"/>
        <end position="199"/>
    </location>
</feature>
<dbReference type="OrthoDB" id="204820at2157"/>
<dbReference type="SUPFAM" id="SSF103473">
    <property type="entry name" value="MFS general substrate transporter"/>
    <property type="match status" value="1"/>
</dbReference>
<dbReference type="AlphaFoldDB" id="A0A1H6FRK6"/>